<evidence type="ECO:0000313" key="1">
    <source>
        <dbReference type="EMBL" id="ACG44060.1"/>
    </source>
</evidence>
<reference evidence="1" key="1">
    <citation type="journal article" date="2009" name="Plant Mol. Biol.">
        <title>Insights into corn genes derived from large-scale cDNA sequencing.</title>
        <authorList>
            <person name="Alexandrov N.N."/>
            <person name="Brover V.V."/>
            <person name="Freidin S."/>
            <person name="Troukhan M.E."/>
            <person name="Tatarinova T.V."/>
            <person name="Zhang H."/>
            <person name="Swaller T.J."/>
            <person name="Lu Y.P."/>
            <person name="Bouck J."/>
            <person name="Flavell R.B."/>
            <person name="Feldmann K.A."/>
        </authorList>
    </citation>
    <scope>NUCLEOTIDE SEQUENCE</scope>
</reference>
<dbReference type="KEGG" id="zma:100278103"/>
<dbReference type="AlphaFoldDB" id="B6U3X7"/>
<dbReference type="RefSeq" id="NP_001316039.1">
    <property type="nucleotide sequence ID" value="NM_001329110.1"/>
</dbReference>
<organism evidence="1">
    <name type="scientific">Zea mays</name>
    <name type="common">Maize</name>
    <dbReference type="NCBI Taxonomy" id="4577"/>
    <lineage>
        <taxon>Eukaryota</taxon>
        <taxon>Viridiplantae</taxon>
        <taxon>Streptophyta</taxon>
        <taxon>Embryophyta</taxon>
        <taxon>Tracheophyta</taxon>
        <taxon>Spermatophyta</taxon>
        <taxon>Magnoliopsida</taxon>
        <taxon>Liliopsida</taxon>
        <taxon>Poales</taxon>
        <taxon>Poaceae</taxon>
        <taxon>PACMAD clade</taxon>
        <taxon>Panicoideae</taxon>
        <taxon>Andropogonodae</taxon>
        <taxon>Andropogoneae</taxon>
        <taxon>Tripsacinae</taxon>
        <taxon>Zea</taxon>
    </lineage>
</organism>
<protein>
    <submittedName>
        <fullName evidence="1">Uncharacterized protein</fullName>
    </submittedName>
</protein>
<name>B6U3X7_MAIZE</name>
<accession>B6U3X7</accession>
<proteinExistence type="evidence at transcript level"/>
<dbReference type="EMBL" id="EU971942">
    <property type="protein sequence ID" value="ACG44060.1"/>
    <property type="molecule type" value="mRNA"/>
</dbReference>
<sequence>MCSHALARRLWLIKFHGNYKNMTKACSHASMPCA</sequence>
<dbReference type="GeneID" id="100278103"/>